<dbReference type="OrthoDB" id="5403315at2759"/>
<feature type="non-terminal residue" evidence="1">
    <location>
        <position position="1"/>
    </location>
</feature>
<proteinExistence type="predicted"/>
<protein>
    <submittedName>
        <fullName evidence="1">Uncharacterized protein</fullName>
    </submittedName>
</protein>
<dbReference type="Proteomes" id="UP000625711">
    <property type="component" value="Unassembled WGS sequence"/>
</dbReference>
<organism evidence="1 2">
    <name type="scientific">Rhynchophorus ferrugineus</name>
    <name type="common">Red palm weevil</name>
    <name type="synonym">Curculio ferrugineus</name>
    <dbReference type="NCBI Taxonomy" id="354439"/>
    <lineage>
        <taxon>Eukaryota</taxon>
        <taxon>Metazoa</taxon>
        <taxon>Ecdysozoa</taxon>
        <taxon>Arthropoda</taxon>
        <taxon>Hexapoda</taxon>
        <taxon>Insecta</taxon>
        <taxon>Pterygota</taxon>
        <taxon>Neoptera</taxon>
        <taxon>Endopterygota</taxon>
        <taxon>Coleoptera</taxon>
        <taxon>Polyphaga</taxon>
        <taxon>Cucujiformia</taxon>
        <taxon>Curculionidae</taxon>
        <taxon>Dryophthorinae</taxon>
        <taxon>Rhynchophorus</taxon>
    </lineage>
</organism>
<dbReference type="NCBIfam" id="NF038133">
    <property type="entry name" value="choice_anch_L"/>
    <property type="match status" value="1"/>
</dbReference>
<gene>
    <name evidence="1" type="ORF">GWI33_011460</name>
</gene>
<evidence type="ECO:0000313" key="2">
    <source>
        <dbReference type="Proteomes" id="UP000625711"/>
    </source>
</evidence>
<accession>A0A834M8E1</accession>
<keyword evidence="2" id="KW-1185">Reference proteome</keyword>
<feature type="non-terminal residue" evidence="1">
    <location>
        <position position="325"/>
    </location>
</feature>
<dbReference type="InterPro" id="IPR049804">
    <property type="entry name" value="Choice_anch_L"/>
</dbReference>
<sequence length="325" mass="35872">QQTVWSNSEIAQVEIEKNALSEVILLNDRQKDLLTQLLLEKNKVLNESIRKNWNKKVFLQRIEEVIRKTKLKYTQQLETHAMKKYIADRILPILLLFVLFGATKLQAQTPSTIINSNPTDEEILESLTGDGMTSHLGNGDGLVVGERNSQVAIFNNGLAAGFGMDEGILFTTGNTTTELSNKNVETQSSNGPGSTYTDPDLTGIFSQAVNDVVIYKFKVTLASHTSAIRVVFQFGSEEYPDYVGSEYNDSFGFFIRPAGNGATLPDGNSVINMARLPYSNNPISINTVNYGYPGYSGTSSYPGLDLNQSQYYINNGHTTTVNNGR</sequence>
<name>A0A834M8E1_RHYFE</name>
<dbReference type="EMBL" id="JAACXV010009495">
    <property type="protein sequence ID" value="KAF7275651.1"/>
    <property type="molecule type" value="Genomic_DNA"/>
</dbReference>
<reference evidence="1" key="1">
    <citation type="submission" date="2020-08" db="EMBL/GenBank/DDBJ databases">
        <title>Genome sequencing and assembly of the red palm weevil Rhynchophorus ferrugineus.</title>
        <authorList>
            <person name="Dias G.B."/>
            <person name="Bergman C.M."/>
            <person name="Manee M."/>
        </authorList>
    </citation>
    <scope>NUCLEOTIDE SEQUENCE</scope>
    <source>
        <strain evidence="1">AA-2017</strain>
        <tissue evidence="1">Whole larva</tissue>
    </source>
</reference>
<evidence type="ECO:0000313" key="1">
    <source>
        <dbReference type="EMBL" id="KAF7275651.1"/>
    </source>
</evidence>
<dbReference type="AlphaFoldDB" id="A0A834M8E1"/>
<comment type="caution">
    <text evidence="1">The sequence shown here is derived from an EMBL/GenBank/DDBJ whole genome shotgun (WGS) entry which is preliminary data.</text>
</comment>